<dbReference type="Proteomes" id="UP000070578">
    <property type="component" value="Unassembled WGS sequence"/>
</dbReference>
<comment type="caution">
    <text evidence="1">The sequence shown here is derived from an EMBL/GenBank/DDBJ whole genome shotgun (WGS) entry which is preliminary data.</text>
</comment>
<dbReference type="EMBL" id="LSLI01000311">
    <property type="protein sequence ID" value="KXS30360.1"/>
    <property type="molecule type" value="Genomic_DNA"/>
</dbReference>
<evidence type="ECO:0000313" key="2">
    <source>
        <dbReference type="EMBL" id="KXS30361.1"/>
    </source>
</evidence>
<evidence type="ECO:0000313" key="3">
    <source>
        <dbReference type="Proteomes" id="UP000070578"/>
    </source>
</evidence>
<dbReference type="EMBL" id="LSLI01000310">
    <property type="protein sequence ID" value="KXS30361.1"/>
    <property type="molecule type" value="Genomic_DNA"/>
</dbReference>
<reference evidence="1 3" key="2">
    <citation type="submission" date="2016-03" db="EMBL/GenBank/DDBJ databases">
        <title>New uncultured bacterium of the family Gallionellaceae from acid mine drainage: description and reconstruction of genome based on metagenomic analysis of microbial community.</title>
        <authorList>
            <person name="Kadnikov V."/>
            <person name="Ivasenko D."/>
            <person name="Beletsky A."/>
            <person name="Mardanov A."/>
            <person name="Danilova E."/>
            <person name="Pimenov N."/>
            <person name="Karnachuk O."/>
            <person name="Ravin N."/>
        </authorList>
    </citation>
    <scope>NUCLEOTIDE SEQUENCE [LARGE SCALE GENOMIC DNA]</scope>
    <source>
        <strain evidence="1">ShG14-8</strain>
    </source>
</reference>
<name>A0A139BN06_9PROT</name>
<reference evidence="1 3" key="1">
    <citation type="submission" date="2016-02" db="EMBL/GenBank/DDBJ databases">
        <authorList>
            <person name="Wen L."/>
            <person name="He K."/>
            <person name="Yang H."/>
        </authorList>
    </citation>
    <scope>NUCLEOTIDE SEQUENCE [LARGE SCALE GENOMIC DNA]</scope>
    <source>
        <strain evidence="1">ShG14-8</strain>
    </source>
</reference>
<protein>
    <submittedName>
        <fullName evidence="1">Recombination and repair protein Rac prophage (Modular protein)</fullName>
    </submittedName>
</protein>
<accession>A0A139BN06</accession>
<organism evidence="1 3">
    <name type="scientific">Candidatus Gallionella acididurans</name>
    <dbReference type="NCBI Taxonomy" id="1796491"/>
    <lineage>
        <taxon>Bacteria</taxon>
        <taxon>Pseudomonadati</taxon>
        <taxon>Pseudomonadota</taxon>
        <taxon>Betaproteobacteria</taxon>
        <taxon>Nitrosomonadales</taxon>
        <taxon>Gallionellaceae</taxon>
        <taxon>Gallionella</taxon>
    </lineage>
</organism>
<gene>
    <name evidence="2" type="ORF">AWT59_3514</name>
    <name evidence="1" type="ORF">AWT59_3515</name>
</gene>
<proteinExistence type="predicted"/>
<dbReference type="AlphaFoldDB" id="A0A139BN06"/>
<feature type="non-terminal residue" evidence="1">
    <location>
        <position position="1"/>
    </location>
</feature>
<sequence>ATRTKVNEGVTAFVIDPAQQARKPMTKLEKLDKVVADMKSSSTLAVLDEIYVRAEGNLEDAELEVALREYRKCKDSINEKGSLI</sequence>
<evidence type="ECO:0000313" key="1">
    <source>
        <dbReference type="EMBL" id="KXS30360.1"/>
    </source>
</evidence>